<evidence type="ECO:0000256" key="4">
    <source>
        <dbReference type="ARBA" id="ARBA00023136"/>
    </source>
</evidence>
<protein>
    <submittedName>
        <fullName evidence="6">Uncharacterized protein</fullName>
    </submittedName>
</protein>
<sequence length="140" mass="16190">MNTLCFKMSPYVPRLLRSLLLWMNRIMITLATQMYLLMYALMFIGAIRLSWNQGAQHRWGILLTSLMGLIGIGIVFTVSFTQPPSFKQDSQLLYSLLLSLSLLLMASTSLFGKKLLYYAQLPRTYLKNWRLKKAPENSLF</sequence>
<comment type="subcellular location">
    <subcellularLocation>
        <location evidence="1">Membrane</location>
        <topology evidence="1">Multi-pass membrane protein</topology>
    </subcellularLocation>
</comment>
<organism evidence="6 7">
    <name type="scientific">Legionella lytica</name>
    <dbReference type="NCBI Taxonomy" id="96232"/>
    <lineage>
        <taxon>Bacteria</taxon>
        <taxon>Pseudomonadati</taxon>
        <taxon>Pseudomonadota</taxon>
        <taxon>Gammaproteobacteria</taxon>
        <taxon>Legionellales</taxon>
        <taxon>Legionellaceae</taxon>
        <taxon>Legionella</taxon>
    </lineage>
</organism>
<evidence type="ECO:0000313" key="7">
    <source>
        <dbReference type="Proteomes" id="UP001057474"/>
    </source>
</evidence>
<evidence type="ECO:0000313" key="6">
    <source>
        <dbReference type="EMBL" id="USQ12843.1"/>
    </source>
</evidence>
<keyword evidence="2 5" id="KW-0812">Transmembrane</keyword>
<dbReference type="EMBL" id="CP071527">
    <property type="protein sequence ID" value="USQ12843.1"/>
    <property type="molecule type" value="Genomic_DNA"/>
</dbReference>
<feature type="transmembrane region" description="Helical" evidence="5">
    <location>
        <begin position="92"/>
        <end position="111"/>
    </location>
</feature>
<proteinExistence type="predicted"/>
<gene>
    <name evidence="6" type="ORF">J2N86_09005</name>
</gene>
<reference evidence="6" key="1">
    <citation type="submission" date="2021-03" db="EMBL/GenBank/DDBJ databases">
        <title>Legionella lytica PCM 2298.</title>
        <authorList>
            <person name="Koper P."/>
        </authorList>
    </citation>
    <scope>NUCLEOTIDE SEQUENCE</scope>
    <source>
        <strain evidence="6">PCM 2298</strain>
    </source>
</reference>
<name>A0ABY4Y5E7_9GAMM</name>
<accession>A0ABY4Y5E7</accession>
<feature type="transmembrane region" description="Helical" evidence="5">
    <location>
        <begin position="20"/>
        <end position="47"/>
    </location>
</feature>
<keyword evidence="7" id="KW-1185">Reference proteome</keyword>
<dbReference type="RefSeq" id="WP_252579059.1">
    <property type="nucleotide sequence ID" value="NZ_CP071527.1"/>
</dbReference>
<keyword evidence="4 5" id="KW-0472">Membrane</keyword>
<evidence type="ECO:0000256" key="2">
    <source>
        <dbReference type="ARBA" id="ARBA00022692"/>
    </source>
</evidence>
<dbReference type="InterPro" id="IPR002293">
    <property type="entry name" value="AA/rel_permease1"/>
</dbReference>
<evidence type="ECO:0000256" key="1">
    <source>
        <dbReference type="ARBA" id="ARBA00004141"/>
    </source>
</evidence>
<dbReference type="Proteomes" id="UP001057474">
    <property type="component" value="Chromosome"/>
</dbReference>
<evidence type="ECO:0000256" key="3">
    <source>
        <dbReference type="ARBA" id="ARBA00022989"/>
    </source>
</evidence>
<dbReference type="Pfam" id="PF13520">
    <property type="entry name" value="AA_permease_2"/>
    <property type="match status" value="1"/>
</dbReference>
<keyword evidence="3 5" id="KW-1133">Transmembrane helix</keyword>
<feature type="transmembrane region" description="Helical" evidence="5">
    <location>
        <begin position="59"/>
        <end position="80"/>
    </location>
</feature>
<evidence type="ECO:0000256" key="5">
    <source>
        <dbReference type="SAM" id="Phobius"/>
    </source>
</evidence>